<feature type="compositionally biased region" description="Low complexity" evidence="1">
    <location>
        <begin position="136"/>
        <end position="169"/>
    </location>
</feature>
<feature type="region of interest" description="Disordered" evidence="1">
    <location>
        <begin position="240"/>
        <end position="444"/>
    </location>
</feature>
<feature type="compositionally biased region" description="Basic and acidic residues" evidence="1">
    <location>
        <begin position="386"/>
        <end position="398"/>
    </location>
</feature>
<reference evidence="2 3" key="1">
    <citation type="journal article" date="2018" name="Elife">
        <title>Functional genomics of lipid metabolism in the oleaginous yeast Rhodosporidium toruloides.</title>
        <authorList>
            <person name="Coradetti S.T."/>
            <person name="Pinel D."/>
            <person name="Geiselman G."/>
            <person name="Ito M."/>
            <person name="Mondo S."/>
            <person name="Reilly M.C."/>
            <person name="Cheng Y.F."/>
            <person name="Bauer S."/>
            <person name="Grigoriev I."/>
            <person name="Gladden J.M."/>
            <person name="Simmons B.A."/>
            <person name="Brem R."/>
            <person name="Arkin A.P."/>
            <person name="Skerker J.M."/>
        </authorList>
    </citation>
    <scope>NUCLEOTIDE SEQUENCE [LARGE SCALE GENOMIC DNA]</scope>
    <source>
        <strain evidence="2 3">NBRC 0880</strain>
    </source>
</reference>
<evidence type="ECO:0000313" key="2">
    <source>
        <dbReference type="EMBL" id="PRQ75638.1"/>
    </source>
</evidence>
<proteinExistence type="predicted"/>
<gene>
    <name evidence="2" type="ORF">AAT19DRAFT_13695</name>
</gene>
<sequence length="444" mass="46353">MADPASSHPSSSSRPPLIRGSTDPQPTEMHVSPSPLDAPNDLALVRPRSAQPGQAEAVVKKALSSDEFVRRTKRGEQELGDDEGGKRRYVSAAEGSAAKKGEEKTGESGQAVQQQQRIPTSRPTSPVAHHHARFPRSGLNGTTSRSSSTSTSQAGSSSGASSSASSSRTTKPRSRSRLPLILPPHASHLSTPSSTPLPSPSSDTRPRSSLFLSLSLGPIPPCVTPTEVVACGGEAGGRALEAQVQETDHLMQSVGAPVQAPEKTLPSPLASPRNRVPLAPTPAEDDRDRPDSRPAQSRRPSSLAPMSTSRPLSSLQAPEASLPSPALSGSSSTNSFTSADYTGLACPVPVRPSRMSLAMQKSASTGAVPGRRRASGRSPASTSPPRHHDAADGDESKRPPIATFTSFEEAFGLSAPLSPPPSPPPREPTPPPAQQQVSKSWWPL</sequence>
<feature type="region of interest" description="Disordered" evidence="1">
    <location>
        <begin position="1"/>
        <end position="224"/>
    </location>
</feature>
<feature type="compositionally biased region" description="Polar residues" evidence="1">
    <location>
        <begin position="434"/>
        <end position="444"/>
    </location>
</feature>
<evidence type="ECO:0000313" key="3">
    <source>
        <dbReference type="Proteomes" id="UP000239560"/>
    </source>
</evidence>
<evidence type="ECO:0008006" key="4">
    <source>
        <dbReference type="Google" id="ProtNLM"/>
    </source>
</evidence>
<dbReference type="OrthoDB" id="2529095at2759"/>
<dbReference type="EMBL" id="LCTV02000004">
    <property type="protein sequence ID" value="PRQ75638.1"/>
    <property type="molecule type" value="Genomic_DNA"/>
</dbReference>
<organism evidence="2 3">
    <name type="scientific">Rhodotorula toruloides</name>
    <name type="common">Yeast</name>
    <name type="synonym">Rhodosporidium toruloides</name>
    <dbReference type="NCBI Taxonomy" id="5286"/>
    <lineage>
        <taxon>Eukaryota</taxon>
        <taxon>Fungi</taxon>
        <taxon>Dikarya</taxon>
        <taxon>Basidiomycota</taxon>
        <taxon>Pucciniomycotina</taxon>
        <taxon>Microbotryomycetes</taxon>
        <taxon>Sporidiobolales</taxon>
        <taxon>Sporidiobolaceae</taxon>
        <taxon>Rhodotorula</taxon>
    </lineage>
</organism>
<feature type="compositionally biased region" description="Polar residues" evidence="1">
    <location>
        <begin position="294"/>
        <end position="310"/>
    </location>
</feature>
<feature type="compositionally biased region" description="Polar residues" evidence="1">
    <location>
        <begin position="110"/>
        <end position="124"/>
    </location>
</feature>
<evidence type="ECO:0000256" key="1">
    <source>
        <dbReference type="SAM" id="MobiDB-lite"/>
    </source>
</evidence>
<feature type="compositionally biased region" description="Pro residues" evidence="1">
    <location>
        <begin position="417"/>
        <end position="433"/>
    </location>
</feature>
<feature type="compositionally biased region" description="Basic and acidic residues" evidence="1">
    <location>
        <begin position="63"/>
        <end position="77"/>
    </location>
</feature>
<feature type="compositionally biased region" description="Basic and acidic residues" evidence="1">
    <location>
        <begin position="97"/>
        <end position="106"/>
    </location>
</feature>
<comment type="caution">
    <text evidence="2">The sequence shown here is derived from an EMBL/GenBank/DDBJ whole genome shotgun (WGS) entry which is preliminary data.</text>
</comment>
<dbReference type="Proteomes" id="UP000239560">
    <property type="component" value="Unassembled WGS sequence"/>
</dbReference>
<dbReference type="AlphaFoldDB" id="A0A2T0ACA6"/>
<accession>A0A2T0ACA6</accession>
<feature type="compositionally biased region" description="Low complexity" evidence="1">
    <location>
        <begin position="311"/>
        <end position="338"/>
    </location>
</feature>
<feature type="compositionally biased region" description="Low complexity" evidence="1">
    <location>
        <begin position="183"/>
        <end position="216"/>
    </location>
</feature>
<protein>
    <recommendedName>
        <fullName evidence="4">Proteophosphoglycan ppg4</fullName>
    </recommendedName>
</protein>
<name>A0A2T0ACA6_RHOTO</name>
<feature type="compositionally biased region" description="Low complexity" evidence="1">
    <location>
        <begin position="1"/>
        <end position="16"/>
    </location>
</feature>